<proteinExistence type="predicted"/>
<dbReference type="InterPro" id="IPR028096">
    <property type="entry name" value="EfeO_Cupredoxin"/>
</dbReference>
<dbReference type="Proteomes" id="UP000177050">
    <property type="component" value="Unassembled WGS sequence"/>
</dbReference>
<dbReference type="InterPro" id="IPR050845">
    <property type="entry name" value="Cu-binding_ET"/>
</dbReference>
<dbReference type="PANTHER" id="PTHR38439">
    <property type="entry name" value="AURACYANIN-B"/>
    <property type="match status" value="1"/>
</dbReference>
<feature type="domain" description="EfeO-type cupredoxin-like" evidence="5">
    <location>
        <begin position="50"/>
        <end position="141"/>
    </location>
</feature>
<evidence type="ECO:0000256" key="3">
    <source>
        <dbReference type="SAM" id="MobiDB-lite"/>
    </source>
</evidence>
<keyword evidence="1" id="KW-0479">Metal-binding</keyword>
<feature type="region of interest" description="Disordered" evidence="3">
    <location>
        <begin position="32"/>
        <end position="53"/>
    </location>
</feature>
<feature type="compositionally biased region" description="Low complexity" evidence="3">
    <location>
        <begin position="33"/>
        <end position="53"/>
    </location>
</feature>
<dbReference type="GO" id="GO:0046872">
    <property type="term" value="F:metal ion binding"/>
    <property type="evidence" value="ECO:0007669"/>
    <property type="project" value="UniProtKB-KW"/>
</dbReference>
<dbReference type="Pfam" id="PF13473">
    <property type="entry name" value="Cupredoxin_1"/>
    <property type="match status" value="1"/>
</dbReference>
<sequence>MNKTYLIIAVVIVLGLIGLWYFNQPSFSTNNESAPAQSSSAPTSSSSFSSPATTEQEMTIVQVEAGSFYYKPSIITVKKGQKVKIVMNSVSLMHDFNIDELSVKMPIIQSGGTGSVEFVPDQVGTFEYYCSVGQHRANGQVGSLIVQE</sequence>
<name>A0A1F7L134_9BACT</name>
<evidence type="ECO:0000313" key="6">
    <source>
        <dbReference type="EMBL" id="OGK73811.1"/>
    </source>
</evidence>
<dbReference type="InterPro" id="IPR008972">
    <property type="entry name" value="Cupredoxin"/>
</dbReference>
<dbReference type="PANTHER" id="PTHR38439:SF3">
    <property type="entry name" value="COPPER-RESISTANT CUPROPROTEIN COPI"/>
    <property type="match status" value="1"/>
</dbReference>
<evidence type="ECO:0000256" key="4">
    <source>
        <dbReference type="SAM" id="Phobius"/>
    </source>
</evidence>
<evidence type="ECO:0000313" key="7">
    <source>
        <dbReference type="Proteomes" id="UP000177050"/>
    </source>
</evidence>
<gene>
    <name evidence="6" type="ORF">A3K52_03450</name>
</gene>
<evidence type="ECO:0000259" key="5">
    <source>
        <dbReference type="Pfam" id="PF13473"/>
    </source>
</evidence>
<keyword evidence="2" id="KW-0186">Copper</keyword>
<keyword evidence="4" id="KW-1133">Transmembrane helix</keyword>
<dbReference type="AlphaFoldDB" id="A0A1F7L134"/>
<feature type="transmembrane region" description="Helical" evidence="4">
    <location>
        <begin position="5"/>
        <end position="22"/>
    </location>
</feature>
<reference evidence="6 7" key="1">
    <citation type="journal article" date="2016" name="Nat. Commun.">
        <title>Thousands of microbial genomes shed light on interconnected biogeochemical processes in an aquifer system.</title>
        <authorList>
            <person name="Anantharaman K."/>
            <person name="Brown C.T."/>
            <person name="Hug L.A."/>
            <person name="Sharon I."/>
            <person name="Castelle C.J."/>
            <person name="Probst A.J."/>
            <person name="Thomas B.C."/>
            <person name="Singh A."/>
            <person name="Wilkins M.J."/>
            <person name="Karaoz U."/>
            <person name="Brodie E.L."/>
            <person name="Williams K.H."/>
            <person name="Hubbard S.S."/>
            <person name="Banfield J.F."/>
        </authorList>
    </citation>
    <scope>NUCLEOTIDE SEQUENCE [LARGE SCALE GENOMIC DNA]</scope>
</reference>
<comment type="caution">
    <text evidence="6">The sequence shown here is derived from an EMBL/GenBank/DDBJ whole genome shotgun (WGS) entry which is preliminary data.</text>
</comment>
<dbReference type="Gene3D" id="2.60.40.420">
    <property type="entry name" value="Cupredoxins - blue copper proteins"/>
    <property type="match status" value="1"/>
</dbReference>
<dbReference type="EMBL" id="MGBR01000001">
    <property type="protein sequence ID" value="OGK73811.1"/>
    <property type="molecule type" value="Genomic_DNA"/>
</dbReference>
<dbReference type="SUPFAM" id="SSF49503">
    <property type="entry name" value="Cupredoxins"/>
    <property type="match status" value="1"/>
</dbReference>
<evidence type="ECO:0000256" key="1">
    <source>
        <dbReference type="ARBA" id="ARBA00022723"/>
    </source>
</evidence>
<protein>
    <recommendedName>
        <fullName evidence="5">EfeO-type cupredoxin-like domain-containing protein</fullName>
    </recommendedName>
</protein>
<organism evidence="6 7">
    <name type="scientific">Candidatus Roizmanbacteria bacterium RIFOXYD1_FULL_38_12</name>
    <dbReference type="NCBI Taxonomy" id="1802093"/>
    <lineage>
        <taxon>Bacteria</taxon>
        <taxon>Candidatus Roizmaniibacteriota</taxon>
    </lineage>
</organism>
<accession>A0A1F7L134</accession>
<keyword evidence="4" id="KW-0472">Membrane</keyword>
<evidence type="ECO:0000256" key="2">
    <source>
        <dbReference type="ARBA" id="ARBA00023008"/>
    </source>
</evidence>
<keyword evidence="4" id="KW-0812">Transmembrane</keyword>